<gene>
    <name evidence="1" type="ORF">GDO78_012966</name>
</gene>
<dbReference type="EMBL" id="WNTK01000009">
    <property type="protein sequence ID" value="KAG9477730.1"/>
    <property type="molecule type" value="Genomic_DNA"/>
</dbReference>
<reference evidence="1" key="1">
    <citation type="thesis" date="2020" institute="ProQuest LLC" country="789 East Eisenhower Parkway, Ann Arbor, MI, USA">
        <title>Comparative Genomics and Chromosome Evolution.</title>
        <authorList>
            <person name="Mudd A.B."/>
        </authorList>
    </citation>
    <scope>NUCLEOTIDE SEQUENCE</scope>
    <source>
        <strain evidence="1">HN-11 Male</strain>
        <tissue evidence="1">Kidney and liver</tissue>
    </source>
</reference>
<evidence type="ECO:0000313" key="2">
    <source>
        <dbReference type="Proteomes" id="UP000770717"/>
    </source>
</evidence>
<dbReference type="AlphaFoldDB" id="A0A8J6EZ77"/>
<name>A0A8J6EZ77_ELECQ</name>
<dbReference type="Proteomes" id="UP000770717">
    <property type="component" value="Unassembled WGS sequence"/>
</dbReference>
<organism evidence="1 2">
    <name type="scientific">Eleutherodactylus coqui</name>
    <name type="common">Puerto Rican coqui</name>
    <dbReference type="NCBI Taxonomy" id="57060"/>
    <lineage>
        <taxon>Eukaryota</taxon>
        <taxon>Metazoa</taxon>
        <taxon>Chordata</taxon>
        <taxon>Craniata</taxon>
        <taxon>Vertebrata</taxon>
        <taxon>Euteleostomi</taxon>
        <taxon>Amphibia</taxon>
        <taxon>Batrachia</taxon>
        <taxon>Anura</taxon>
        <taxon>Neobatrachia</taxon>
        <taxon>Hyloidea</taxon>
        <taxon>Eleutherodactylidae</taxon>
        <taxon>Eleutherodactylinae</taxon>
        <taxon>Eleutherodactylus</taxon>
        <taxon>Eleutherodactylus</taxon>
    </lineage>
</organism>
<keyword evidence="2" id="KW-1185">Reference proteome</keyword>
<accession>A0A8J6EZ77</accession>
<comment type="caution">
    <text evidence="1">The sequence shown here is derived from an EMBL/GenBank/DDBJ whole genome shotgun (WGS) entry which is preliminary data.</text>
</comment>
<sequence length="79" mass="8583">MPLRTVMFCTQRAASFDVFTRLSASNLCQLLGGGRTLVAGHWGCLYETCPSPVLQICSVCSIQSVYCNQSACVISVYII</sequence>
<proteinExistence type="predicted"/>
<evidence type="ECO:0000313" key="1">
    <source>
        <dbReference type="EMBL" id="KAG9477730.1"/>
    </source>
</evidence>
<protein>
    <submittedName>
        <fullName evidence="1">Uncharacterized protein</fullName>
    </submittedName>
</protein>